<dbReference type="Proteomes" id="UP000069940">
    <property type="component" value="Unassembled WGS sequence"/>
</dbReference>
<reference evidence="2" key="1">
    <citation type="journal article" date="2015" name="Proc. Natl. Acad. Sci. U.S.A.">
        <title>Genome sequence of the Asian Tiger mosquito, Aedes albopictus, reveals insights into its biology, genetics, and evolution.</title>
        <authorList>
            <person name="Chen X.G."/>
            <person name="Jiang X."/>
            <person name="Gu J."/>
            <person name="Xu M."/>
            <person name="Wu Y."/>
            <person name="Deng Y."/>
            <person name="Zhang C."/>
            <person name="Bonizzoni M."/>
            <person name="Dermauw W."/>
            <person name="Vontas J."/>
            <person name="Armbruster P."/>
            <person name="Huang X."/>
            <person name="Yang Y."/>
            <person name="Zhang H."/>
            <person name="He W."/>
            <person name="Peng H."/>
            <person name="Liu Y."/>
            <person name="Wu K."/>
            <person name="Chen J."/>
            <person name="Lirakis M."/>
            <person name="Topalis P."/>
            <person name="Van Leeuwen T."/>
            <person name="Hall A.B."/>
            <person name="Jiang X."/>
            <person name="Thorpe C."/>
            <person name="Mueller R.L."/>
            <person name="Sun C."/>
            <person name="Waterhouse R.M."/>
            <person name="Yan G."/>
            <person name="Tu Z.J."/>
            <person name="Fang X."/>
            <person name="James A.A."/>
        </authorList>
    </citation>
    <scope>NUCLEOTIDE SEQUENCE [LARGE SCALE GENOMIC DNA]</scope>
    <source>
        <strain evidence="2">Foshan</strain>
    </source>
</reference>
<name>A0ABM1YH18_AEDAL</name>
<reference evidence="1" key="2">
    <citation type="submission" date="2025-05" db="UniProtKB">
        <authorList>
            <consortium name="EnsemblMetazoa"/>
        </authorList>
    </citation>
    <scope>IDENTIFICATION</scope>
    <source>
        <strain evidence="1">Foshan</strain>
    </source>
</reference>
<evidence type="ECO:0008006" key="3">
    <source>
        <dbReference type="Google" id="ProtNLM"/>
    </source>
</evidence>
<keyword evidence="2" id="KW-1185">Reference proteome</keyword>
<accession>A0ABM1YH18</accession>
<dbReference type="GeneID" id="134292259"/>
<dbReference type="RefSeq" id="XP_062717275.1">
    <property type="nucleotide sequence ID" value="XM_062861291.1"/>
</dbReference>
<organism evidence="1 2">
    <name type="scientific">Aedes albopictus</name>
    <name type="common">Asian tiger mosquito</name>
    <name type="synonym">Stegomyia albopicta</name>
    <dbReference type="NCBI Taxonomy" id="7160"/>
    <lineage>
        <taxon>Eukaryota</taxon>
        <taxon>Metazoa</taxon>
        <taxon>Ecdysozoa</taxon>
        <taxon>Arthropoda</taxon>
        <taxon>Hexapoda</taxon>
        <taxon>Insecta</taxon>
        <taxon>Pterygota</taxon>
        <taxon>Neoptera</taxon>
        <taxon>Endopterygota</taxon>
        <taxon>Diptera</taxon>
        <taxon>Nematocera</taxon>
        <taxon>Culicoidea</taxon>
        <taxon>Culicidae</taxon>
        <taxon>Culicinae</taxon>
        <taxon>Aedini</taxon>
        <taxon>Aedes</taxon>
        <taxon>Stegomyia</taxon>
    </lineage>
</organism>
<sequence>KHILNSIRYLQAKYIFDVSPLTECDNGEPYIAMDMSNFNIVNQEDGGLFYNGSITYREAYRSPWKIKLSSKHLQRGTWQPGIVNKEMDDFCTAIRNPMERFLYKTYEKLEKHCPFEAGYQQNIDMLSIGSFGVIIPPSFAGDWKFYVNMWVPRDGRLDHECFIFPATVYEV</sequence>
<evidence type="ECO:0000313" key="1">
    <source>
        <dbReference type="EnsemblMetazoa" id="AALFPA23_009056.P12421"/>
    </source>
</evidence>
<evidence type="ECO:0000313" key="2">
    <source>
        <dbReference type="Proteomes" id="UP000069940"/>
    </source>
</evidence>
<proteinExistence type="predicted"/>
<protein>
    <recommendedName>
        <fullName evidence="3">Secreted protein</fullName>
    </recommendedName>
</protein>
<dbReference type="EnsemblMetazoa" id="AALFPA23_009056.R12421">
    <property type="protein sequence ID" value="AALFPA23_009056.P12421"/>
    <property type="gene ID" value="AALFPA23_009056"/>
</dbReference>